<gene>
    <name evidence="6" type="ORF">HNQ96_005009</name>
</gene>
<organism evidence="6 7">
    <name type="scientific">Aminobacter carboxidus</name>
    <dbReference type="NCBI Taxonomy" id="376165"/>
    <lineage>
        <taxon>Bacteria</taxon>
        <taxon>Pseudomonadati</taxon>
        <taxon>Pseudomonadota</taxon>
        <taxon>Alphaproteobacteria</taxon>
        <taxon>Hyphomicrobiales</taxon>
        <taxon>Phyllobacteriaceae</taxon>
        <taxon>Aminobacter</taxon>
    </lineage>
</organism>
<keyword evidence="2 6" id="KW-0032">Aminotransferase</keyword>
<dbReference type="Gene3D" id="3.90.1150.10">
    <property type="entry name" value="Aspartate Aminotransferase, domain 1"/>
    <property type="match status" value="1"/>
</dbReference>
<dbReference type="AlphaFoldDB" id="A0A8E2BGC1"/>
<keyword evidence="4" id="KW-0663">Pyridoxal phosphate</keyword>
<evidence type="ECO:0000256" key="2">
    <source>
        <dbReference type="ARBA" id="ARBA00022576"/>
    </source>
</evidence>
<dbReference type="PANTHER" id="PTHR42790">
    <property type="entry name" value="AMINOTRANSFERASE"/>
    <property type="match status" value="1"/>
</dbReference>
<dbReference type="PANTHER" id="PTHR42790:SF19">
    <property type="entry name" value="KYNURENINE_ALPHA-AMINOADIPATE AMINOTRANSFERASE, MITOCHONDRIAL"/>
    <property type="match status" value="1"/>
</dbReference>
<accession>A0A8E2BGC1</accession>
<comment type="caution">
    <text evidence="6">The sequence shown here is derived from an EMBL/GenBank/DDBJ whole genome shotgun (WGS) entry which is preliminary data.</text>
</comment>
<sequence length="411" mass="44620">MNTRDSNFSLEDHLVAGLPQPEGRFSGYPKYNFIGGHNDPGCIPSDGLAAAAVSVLERDGKALAMYGLGLGGAGYPPLREFVARKLSRRSPGVVSADDVLITSGSSQGVDLVNRLLVSKGDTVIIEEYAWAGALNRARAAGVEIVGAPLDAGGIRMDALEAKLADLQGRGITPKYIYTVPTIQNPTGSVLSLERRLQLIDLSRRFNVPIFEDECYADLTWTMDAPPTLYALAPSQVVHIGSFSKSLSPALRVAYVVADWAILGRMLNFRTEVGALDQMIVSEFFTSHYDSHMATLTKSLQNKLTVMTEALEKEFGTSVEIWKPEGGIFVWVQFPDHIDVRSFTASGQEAGIAFNPGPEWTTSPEDGKNFMRLCFALPDEETIRNGIAELARVCFEATGLPPRSSNKSRATD</sequence>
<dbReference type="GO" id="GO:1901605">
    <property type="term" value="P:alpha-amino acid metabolic process"/>
    <property type="evidence" value="ECO:0007669"/>
    <property type="project" value="TreeGrafter"/>
</dbReference>
<evidence type="ECO:0000256" key="1">
    <source>
        <dbReference type="ARBA" id="ARBA00001933"/>
    </source>
</evidence>
<dbReference type="InterPro" id="IPR015421">
    <property type="entry name" value="PyrdxlP-dep_Trfase_major"/>
</dbReference>
<keyword evidence="3 6" id="KW-0808">Transferase</keyword>
<reference evidence="6 7" key="1">
    <citation type="submission" date="2020-08" db="EMBL/GenBank/DDBJ databases">
        <title>Genomic Encyclopedia of Type Strains, Phase IV (KMG-IV): sequencing the most valuable type-strain genomes for metagenomic binning, comparative biology and taxonomic classification.</title>
        <authorList>
            <person name="Goeker M."/>
        </authorList>
    </citation>
    <scope>NUCLEOTIDE SEQUENCE [LARGE SCALE GENOMIC DNA]</scope>
    <source>
        <strain evidence="6 7">DSM 17454</strain>
    </source>
</reference>
<dbReference type="RefSeq" id="WP_184772218.1">
    <property type="nucleotide sequence ID" value="NZ_JACHGI010000014.1"/>
</dbReference>
<dbReference type="SUPFAM" id="SSF53383">
    <property type="entry name" value="PLP-dependent transferases"/>
    <property type="match status" value="1"/>
</dbReference>
<dbReference type="CDD" id="cd00609">
    <property type="entry name" value="AAT_like"/>
    <property type="match status" value="1"/>
</dbReference>
<comment type="cofactor">
    <cofactor evidence="1">
        <name>pyridoxal 5'-phosphate</name>
        <dbReference type="ChEBI" id="CHEBI:597326"/>
    </cofactor>
</comment>
<evidence type="ECO:0000256" key="3">
    <source>
        <dbReference type="ARBA" id="ARBA00022679"/>
    </source>
</evidence>
<dbReference type="GO" id="GO:0030170">
    <property type="term" value="F:pyridoxal phosphate binding"/>
    <property type="evidence" value="ECO:0007669"/>
    <property type="project" value="InterPro"/>
</dbReference>
<evidence type="ECO:0000313" key="6">
    <source>
        <dbReference type="EMBL" id="MBB6469120.1"/>
    </source>
</evidence>
<dbReference type="Proteomes" id="UP000532373">
    <property type="component" value="Unassembled WGS sequence"/>
</dbReference>
<dbReference type="GO" id="GO:0008483">
    <property type="term" value="F:transaminase activity"/>
    <property type="evidence" value="ECO:0007669"/>
    <property type="project" value="UniProtKB-KW"/>
</dbReference>
<dbReference type="InterPro" id="IPR015424">
    <property type="entry name" value="PyrdxlP-dep_Trfase"/>
</dbReference>
<proteinExistence type="predicted"/>
<dbReference type="Pfam" id="PF00155">
    <property type="entry name" value="Aminotran_1_2"/>
    <property type="match status" value="1"/>
</dbReference>
<protein>
    <submittedName>
        <fullName evidence="6">2-aminoadipate transaminase</fullName>
        <ecNumber evidence="6">2.6.1.-</ecNumber>
    </submittedName>
</protein>
<dbReference type="EMBL" id="JACHGI010000014">
    <property type="protein sequence ID" value="MBB6469120.1"/>
    <property type="molecule type" value="Genomic_DNA"/>
</dbReference>
<dbReference type="InterPro" id="IPR004839">
    <property type="entry name" value="Aminotransferase_I/II_large"/>
</dbReference>
<dbReference type="InterPro" id="IPR050859">
    <property type="entry name" value="Class-I_PLP-dep_aminotransf"/>
</dbReference>
<feature type="domain" description="Aminotransferase class I/classII large" evidence="5">
    <location>
        <begin position="73"/>
        <end position="387"/>
    </location>
</feature>
<dbReference type="InterPro" id="IPR015422">
    <property type="entry name" value="PyrdxlP-dep_Trfase_small"/>
</dbReference>
<dbReference type="EC" id="2.6.1.-" evidence="6"/>
<evidence type="ECO:0000313" key="7">
    <source>
        <dbReference type="Proteomes" id="UP000532373"/>
    </source>
</evidence>
<evidence type="ECO:0000256" key="4">
    <source>
        <dbReference type="ARBA" id="ARBA00022898"/>
    </source>
</evidence>
<dbReference type="Gene3D" id="3.40.640.10">
    <property type="entry name" value="Type I PLP-dependent aspartate aminotransferase-like (Major domain)"/>
    <property type="match status" value="1"/>
</dbReference>
<name>A0A8E2BGC1_9HYPH</name>
<evidence type="ECO:0000259" key="5">
    <source>
        <dbReference type="Pfam" id="PF00155"/>
    </source>
</evidence>